<dbReference type="PaxDb" id="6945-B7QBG5"/>
<dbReference type="HOGENOM" id="CLU_744494_0_0_1"/>
<gene>
    <name evidence="3" type="ORF">IscW_ISCW012411</name>
</gene>
<dbReference type="OrthoDB" id="6512014at2759"/>
<dbReference type="EnsemblMetazoa" id="ISCW012411-RA">
    <property type="protein sequence ID" value="ISCW012411-PA"/>
    <property type="gene ID" value="ISCW012411"/>
</dbReference>
<dbReference type="VEuPathDB" id="VectorBase:ISCP_008343"/>
<evidence type="ECO:0000259" key="2">
    <source>
        <dbReference type="Pfam" id="PF14214"/>
    </source>
</evidence>
<evidence type="ECO:0000313" key="3">
    <source>
        <dbReference type="EMBL" id="EEC16187.1"/>
    </source>
</evidence>
<dbReference type="Proteomes" id="UP000001555">
    <property type="component" value="Unassembled WGS sequence"/>
</dbReference>
<feature type="coiled-coil region" evidence="1">
    <location>
        <begin position="201"/>
        <end position="237"/>
    </location>
</feature>
<evidence type="ECO:0000313" key="5">
    <source>
        <dbReference type="Proteomes" id="UP000001555"/>
    </source>
</evidence>
<dbReference type="STRING" id="6945.B7QBG5"/>
<dbReference type="InterPro" id="IPR025476">
    <property type="entry name" value="Helitron_helicase-like"/>
</dbReference>
<organism>
    <name type="scientific">Ixodes scapularis</name>
    <name type="common">Black-legged tick</name>
    <name type="synonym">Deer tick</name>
    <dbReference type="NCBI Taxonomy" id="6945"/>
    <lineage>
        <taxon>Eukaryota</taxon>
        <taxon>Metazoa</taxon>
        <taxon>Ecdysozoa</taxon>
        <taxon>Arthropoda</taxon>
        <taxon>Chelicerata</taxon>
        <taxon>Arachnida</taxon>
        <taxon>Acari</taxon>
        <taxon>Parasitiformes</taxon>
        <taxon>Ixodida</taxon>
        <taxon>Ixodoidea</taxon>
        <taxon>Ixodidae</taxon>
        <taxon>Ixodinae</taxon>
        <taxon>Ixodes</taxon>
    </lineage>
</organism>
<reference evidence="3 5" key="1">
    <citation type="submission" date="2008-03" db="EMBL/GenBank/DDBJ databases">
        <title>Annotation of Ixodes scapularis.</title>
        <authorList>
            <consortium name="Ixodes scapularis Genome Project Consortium"/>
            <person name="Caler E."/>
            <person name="Hannick L.I."/>
            <person name="Bidwell S."/>
            <person name="Joardar V."/>
            <person name="Thiagarajan M."/>
            <person name="Amedeo P."/>
            <person name="Galinsky K.J."/>
            <person name="Schobel S."/>
            <person name="Inman J."/>
            <person name="Hostetler J."/>
            <person name="Miller J."/>
            <person name="Hammond M."/>
            <person name="Megy K."/>
            <person name="Lawson D."/>
            <person name="Kodira C."/>
            <person name="Sutton G."/>
            <person name="Meyer J."/>
            <person name="Hill C.A."/>
            <person name="Birren B."/>
            <person name="Nene V."/>
            <person name="Collins F."/>
            <person name="Alarcon-Chaidez F."/>
            <person name="Wikel S."/>
            <person name="Strausberg R."/>
        </authorList>
    </citation>
    <scope>NUCLEOTIDE SEQUENCE [LARGE SCALE GENOMIC DNA]</scope>
    <source>
        <strain evidence="5">Wikel</strain>
        <strain evidence="3">Wikel colony</strain>
    </source>
</reference>
<evidence type="ECO:0000313" key="4">
    <source>
        <dbReference type="EnsemblMetazoa" id="ISCW012411-PA"/>
    </source>
</evidence>
<reference evidence="4" key="2">
    <citation type="submission" date="2020-05" db="UniProtKB">
        <authorList>
            <consortium name="EnsemblMetazoa"/>
        </authorList>
    </citation>
    <scope>IDENTIFICATION</scope>
    <source>
        <strain evidence="4">wikel</strain>
    </source>
</reference>
<accession>B7QBG5</accession>
<protein>
    <submittedName>
        <fullName evidence="4">ATP-dependent DNA helicase</fullName>
    </submittedName>
</protein>
<keyword evidence="5" id="KW-1185">Reference proteome</keyword>
<sequence>MAIALNAMSHTMVCDEGAQRGLLDVTHSVHVAPGEDKTPISLLFDEYAEELLFPQIYLAAPRKITGPRSTPFTKASSEIRRTDRRGVCPEHVLYMAMKVMRYNVSQKTMTFRTNSITNKIIRKQLETAGTAFMDEVVNRDLAFISGIPYTVQYWQDRHKELIAMIRQLGKPHAFLTLSAAEIHWHRLVETLERLRVDPEGIARALHELNNEAEKAQREKLRKRYDEMHNALDRAEFTSTEELLAYFNVGTDKEYLDILKAGFARPCVLHRWTPEQKFVNAFNPWIAKVLDSNMDLQAILDHYACATYVVDYVNKSDRGISNFHKAILQMIQGNPDLDYAGVMRMLGVTMLKAVEMSSQEAAWFLPRQEIKRG</sequence>
<dbReference type="EMBL" id="DS901362">
    <property type="protein sequence ID" value="EEC16187.1"/>
    <property type="molecule type" value="Genomic_DNA"/>
</dbReference>
<dbReference type="VEuPathDB" id="VectorBase:ISCP_011424"/>
<dbReference type="InParanoid" id="B7QBG5"/>
<dbReference type="VEuPathDB" id="VectorBase:ISCI012411"/>
<dbReference type="AlphaFoldDB" id="B7QBG5"/>
<feature type="domain" description="Helitron helicase-like" evidence="2">
    <location>
        <begin position="104"/>
        <end position="200"/>
    </location>
</feature>
<proteinExistence type="predicted"/>
<evidence type="ECO:0000256" key="1">
    <source>
        <dbReference type="SAM" id="Coils"/>
    </source>
</evidence>
<dbReference type="Pfam" id="PF14214">
    <property type="entry name" value="Helitron_like_N"/>
    <property type="match status" value="1"/>
</dbReference>
<dbReference type="EMBL" id="ABJB010019769">
    <property type="status" value="NOT_ANNOTATED_CDS"/>
    <property type="molecule type" value="Genomic_DNA"/>
</dbReference>
<name>B7QBG5_IXOSC</name>
<keyword evidence="1" id="KW-0175">Coiled coil</keyword>
<dbReference type="VEuPathDB" id="VectorBase:ISCW012411"/>